<protein>
    <submittedName>
        <fullName evidence="2">Dihydroorotase</fullName>
    </submittedName>
</protein>
<name>A0A239BNF7_9SPHN</name>
<proteinExistence type="predicted"/>
<keyword evidence="3" id="KW-1185">Reference proteome</keyword>
<dbReference type="Proteomes" id="UP000198281">
    <property type="component" value="Unassembled WGS sequence"/>
</dbReference>
<evidence type="ECO:0000313" key="3">
    <source>
        <dbReference type="Proteomes" id="UP000198281"/>
    </source>
</evidence>
<dbReference type="AlphaFoldDB" id="A0A239BNF7"/>
<dbReference type="PANTHER" id="PTHR11647:SF1">
    <property type="entry name" value="COLLAPSIN RESPONSE MEDIATOR PROTEIN"/>
    <property type="match status" value="1"/>
</dbReference>
<dbReference type="InterPro" id="IPR050378">
    <property type="entry name" value="Metallo-dep_Hydrolases_sf"/>
</dbReference>
<sequence length="573" mass="61267">MADIDLVIRNGIVVDGSGGAMQDADIAISGGRIAAIGKSLPRGKEEVDARGQLVTPGFVDIHTHYDGQVTWENRLAPSSAHGVTTAVMGNCGIGFAPCRPQDRADLIRLMEGVEDLPEVVLSAGLPWAWESFPDYLDFVGSRQFDTDVCAQLPHAALRVFAMGRRAIDREQATADDRATMARLAKEAVEAGAIGFGTSRTINHRASDGTLVYTLDAAEEELAAIGEALGAAGKGVLQVVSDFDDPERELGMLRRVVERAGRPLSVSLGQIHATPDRWREVLDWIEGCNADGLEVRAQVSGRPVGMLLGYELSYHPFSYTPTWKSLLGLPVEQRLVALRDAAIRAAITSETPDAGDFIGADFIRQFQLMYPLGAPVNYEFAPGSNVASRAAKLGLTPAEHAYDLMLEEGGRAVLMLPTTNFGGESLAAAEAMLRHPNTVYGLGDGGAHLGFLCDASLPTYMLQHWARDRTAGAKLPLEQVIAGLSARPAAAVGLHDRGLIRPGYRADINIIDFDRLALHSPRIAYDLPEGGKRLTQAAEGYRATILNGVTVQRDGTPTGALPGRLVRGAQRAAA</sequence>
<dbReference type="SUPFAM" id="SSF51338">
    <property type="entry name" value="Composite domain of metallo-dependent hydrolases"/>
    <property type="match status" value="1"/>
</dbReference>
<dbReference type="Pfam" id="PF07969">
    <property type="entry name" value="Amidohydro_3"/>
    <property type="match status" value="1"/>
</dbReference>
<dbReference type="PANTHER" id="PTHR11647">
    <property type="entry name" value="HYDRANTOINASE/DIHYDROPYRIMIDINASE FAMILY MEMBER"/>
    <property type="match status" value="1"/>
</dbReference>
<dbReference type="OrthoDB" id="9766983at2"/>
<accession>A0A239BNF7</accession>
<dbReference type="GO" id="GO:0016812">
    <property type="term" value="F:hydrolase activity, acting on carbon-nitrogen (but not peptide) bonds, in cyclic amides"/>
    <property type="evidence" value="ECO:0007669"/>
    <property type="project" value="TreeGrafter"/>
</dbReference>
<dbReference type="GO" id="GO:0005829">
    <property type="term" value="C:cytosol"/>
    <property type="evidence" value="ECO:0007669"/>
    <property type="project" value="TreeGrafter"/>
</dbReference>
<dbReference type="InterPro" id="IPR032466">
    <property type="entry name" value="Metal_Hydrolase"/>
</dbReference>
<feature type="domain" description="Amidohydrolase 3" evidence="1">
    <location>
        <begin position="45"/>
        <end position="550"/>
    </location>
</feature>
<gene>
    <name evidence="2" type="ORF">SAMN06295912_101270</name>
</gene>
<dbReference type="SUPFAM" id="SSF51556">
    <property type="entry name" value="Metallo-dependent hydrolases"/>
    <property type="match status" value="1"/>
</dbReference>
<evidence type="ECO:0000313" key="2">
    <source>
        <dbReference type="EMBL" id="SNS08898.1"/>
    </source>
</evidence>
<dbReference type="EMBL" id="FZOS01000001">
    <property type="protein sequence ID" value="SNS08898.1"/>
    <property type="molecule type" value="Genomic_DNA"/>
</dbReference>
<reference evidence="3" key="1">
    <citation type="submission" date="2017-06" db="EMBL/GenBank/DDBJ databases">
        <authorList>
            <person name="Varghese N."/>
            <person name="Submissions S."/>
        </authorList>
    </citation>
    <scope>NUCLEOTIDE SEQUENCE [LARGE SCALE GENOMIC DNA]</scope>
    <source>
        <strain evidence="3">LNB2</strain>
    </source>
</reference>
<dbReference type="CDD" id="cd01297">
    <property type="entry name" value="D-aminoacylase"/>
    <property type="match status" value="1"/>
</dbReference>
<dbReference type="Gene3D" id="3.20.20.140">
    <property type="entry name" value="Metal-dependent hydrolases"/>
    <property type="match status" value="2"/>
</dbReference>
<dbReference type="RefSeq" id="WP_089217786.1">
    <property type="nucleotide sequence ID" value="NZ_FZOS01000001.1"/>
</dbReference>
<dbReference type="InterPro" id="IPR013108">
    <property type="entry name" value="Amidohydro_3"/>
</dbReference>
<evidence type="ECO:0000259" key="1">
    <source>
        <dbReference type="Pfam" id="PF07969"/>
    </source>
</evidence>
<organism evidence="2 3">
    <name type="scientific">Edaphosphingomonas laterariae</name>
    <dbReference type="NCBI Taxonomy" id="861865"/>
    <lineage>
        <taxon>Bacteria</taxon>
        <taxon>Pseudomonadati</taxon>
        <taxon>Pseudomonadota</taxon>
        <taxon>Alphaproteobacteria</taxon>
        <taxon>Sphingomonadales</taxon>
        <taxon>Rhizorhabdaceae</taxon>
        <taxon>Edaphosphingomonas</taxon>
    </lineage>
</organism>
<dbReference type="InterPro" id="IPR011059">
    <property type="entry name" value="Metal-dep_hydrolase_composite"/>
</dbReference>